<reference evidence="10 11" key="1">
    <citation type="submission" date="2019-04" db="EMBL/GenBank/DDBJ databases">
        <authorList>
            <person name="Li Y."/>
            <person name="Wang J."/>
        </authorList>
    </citation>
    <scope>NUCLEOTIDE SEQUENCE [LARGE SCALE GENOMIC DNA]</scope>
    <source>
        <strain evidence="10 11">DSM 14668</strain>
    </source>
</reference>
<comment type="pathway">
    <text evidence="1 8">Purine metabolism; guanine degradation; xanthine from guanine: step 1/1.</text>
</comment>
<dbReference type="InterPro" id="IPR006680">
    <property type="entry name" value="Amidohydro-rel"/>
</dbReference>
<dbReference type="OrthoDB" id="9807210at2"/>
<dbReference type="GO" id="GO:0008892">
    <property type="term" value="F:guanine deaminase activity"/>
    <property type="evidence" value="ECO:0007669"/>
    <property type="project" value="UniProtKB-UniRule"/>
</dbReference>
<name>A0A4U1IP08_9BACT</name>
<comment type="caution">
    <text evidence="10">The sequence shown here is derived from an EMBL/GenBank/DDBJ whole genome shotgun (WGS) entry which is preliminary data.</text>
</comment>
<dbReference type="InterPro" id="IPR014311">
    <property type="entry name" value="Guanine_deaminase"/>
</dbReference>
<dbReference type="RefSeq" id="WP_136935595.1">
    <property type="nucleotide sequence ID" value="NZ_SSMQ01000093.1"/>
</dbReference>
<gene>
    <name evidence="10" type="primary">guaD</name>
    <name evidence="10" type="ORF">E8A74_46335</name>
</gene>
<dbReference type="EC" id="3.5.4.3" evidence="3 7"/>
<evidence type="ECO:0000313" key="11">
    <source>
        <dbReference type="Proteomes" id="UP000309215"/>
    </source>
</evidence>
<evidence type="ECO:0000256" key="4">
    <source>
        <dbReference type="ARBA" id="ARBA00022723"/>
    </source>
</evidence>
<dbReference type="Pfam" id="PF01979">
    <property type="entry name" value="Amidohydro_1"/>
    <property type="match status" value="1"/>
</dbReference>
<evidence type="ECO:0000313" key="10">
    <source>
        <dbReference type="EMBL" id="TKC95802.1"/>
    </source>
</evidence>
<comment type="cofactor">
    <cofactor evidence="8">
        <name>Zn(2+)</name>
        <dbReference type="ChEBI" id="CHEBI:29105"/>
    </cofactor>
    <text evidence="8">Binds 1 zinc ion per subunit.</text>
</comment>
<dbReference type="SUPFAM" id="SSF51338">
    <property type="entry name" value="Composite domain of metallo-dependent hydrolases"/>
    <property type="match status" value="1"/>
</dbReference>
<dbReference type="GO" id="GO:0008270">
    <property type="term" value="F:zinc ion binding"/>
    <property type="evidence" value="ECO:0007669"/>
    <property type="project" value="UniProtKB-UniRule"/>
</dbReference>
<dbReference type="GO" id="GO:0005829">
    <property type="term" value="C:cytosol"/>
    <property type="evidence" value="ECO:0007669"/>
    <property type="project" value="TreeGrafter"/>
</dbReference>
<evidence type="ECO:0000256" key="8">
    <source>
        <dbReference type="RuleBase" id="RU366009"/>
    </source>
</evidence>
<dbReference type="Gene3D" id="3.20.20.140">
    <property type="entry name" value="Metal-dependent hydrolases"/>
    <property type="match status" value="1"/>
</dbReference>
<accession>A0A4U1IP08</accession>
<dbReference type="UniPathway" id="UPA00603">
    <property type="reaction ID" value="UER00660"/>
</dbReference>
<dbReference type="SUPFAM" id="SSF51556">
    <property type="entry name" value="Metallo-dependent hydrolases"/>
    <property type="match status" value="1"/>
</dbReference>
<dbReference type="Gene3D" id="2.30.40.10">
    <property type="entry name" value="Urease, subunit C, domain 1"/>
    <property type="match status" value="1"/>
</dbReference>
<evidence type="ECO:0000256" key="6">
    <source>
        <dbReference type="ARBA" id="ARBA00022833"/>
    </source>
</evidence>
<organism evidence="10 11">
    <name type="scientific">Polyangium fumosum</name>
    <dbReference type="NCBI Taxonomy" id="889272"/>
    <lineage>
        <taxon>Bacteria</taxon>
        <taxon>Pseudomonadati</taxon>
        <taxon>Myxococcota</taxon>
        <taxon>Polyangia</taxon>
        <taxon>Polyangiales</taxon>
        <taxon>Polyangiaceae</taxon>
        <taxon>Polyangium</taxon>
    </lineage>
</organism>
<evidence type="ECO:0000256" key="2">
    <source>
        <dbReference type="ARBA" id="ARBA00006745"/>
    </source>
</evidence>
<proteinExistence type="inferred from homology"/>
<dbReference type="InterPro" id="IPR051607">
    <property type="entry name" value="Metallo-dep_hydrolases"/>
</dbReference>
<dbReference type="GO" id="GO:0006147">
    <property type="term" value="P:guanine catabolic process"/>
    <property type="evidence" value="ECO:0007669"/>
    <property type="project" value="UniProtKB-UniRule"/>
</dbReference>
<evidence type="ECO:0000256" key="5">
    <source>
        <dbReference type="ARBA" id="ARBA00022801"/>
    </source>
</evidence>
<dbReference type="InterPro" id="IPR032466">
    <property type="entry name" value="Metal_Hydrolase"/>
</dbReference>
<evidence type="ECO:0000256" key="3">
    <source>
        <dbReference type="ARBA" id="ARBA00012781"/>
    </source>
</evidence>
<dbReference type="PANTHER" id="PTHR11271:SF6">
    <property type="entry name" value="GUANINE DEAMINASE"/>
    <property type="match status" value="1"/>
</dbReference>
<evidence type="ECO:0000256" key="1">
    <source>
        <dbReference type="ARBA" id="ARBA00004984"/>
    </source>
</evidence>
<sequence length="455" mass="48465">MTDLRGKTLAGTFFHAPVLGGIEVLDDALVEIDEAGRITTVTRSSDPHHEGARIAASRAGALVTLPAGSYVIPGFVDLHIHAPQYPQLGKALHVPLEIWLRHTFPLEARYADVAFAQKVYKTLVADLLASGTTTALYFATIHQEATRLLVDTCLEQGQRALVGKVAMDNPQECPDFYRDASTEAGLEGTRALLDYVRAHPANEGGLVHPVVTPRFLPSCTDAMLEGLGAIVKEHGCHVQTHCSESDWEHGYVLARHGVTDAECLDRFGLLTRRSILAHANLITASDMARIAARGSGVAHCPLSNAYFSNAVFPLRAALAKGVRVGLGTDISGGPSASMLDACRLAVAASRMLESGVDPALPPETRGRPSSRIDIRDAFHLATAGGADALDLPVGRFEPGCHFDAVRVDTTAPNGTIRLFDELDAPEDVLAKIVYTASRANLAEVWVAGRRVGGAG</sequence>
<comment type="similarity">
    <text evidence="2 8">Belongs to the metallo-dependent hydrolases superfamily. ATZ/TRZ family.</text>
</comment>
<dbReference type="EMBL" id="SSMQ01000093">
    <property type="protein sequence ID" value="TKC95802.1"/>
    <property type="molecule type" value="Genomic_DNA"/>
</dbReference>
<dbReference type="AlphaFoldDB" id="A0A4U1IP08"/>
<evidence type="ECO:0000259" key="9">
    <source>
        <dbReference type="Pfam" id="PF01979"/>
    </source>
</evidence>
<feature type="domain" description="Amidohydrolase-related" evidence="9">
    <location>
        <begin position="70"/>
        <end position="451"/>
    </location>
</feature>
<comment type="catalytic activity">
    <reaction evidence="8">
        <text>guanine + H2O + H(+) = xanthine + NH4(+)</text>
        <dbReference type="Rhea" id="RHEA:14665"/>
        <dbReference type="ChEBI" id="CHEBI:15377"/>
        <dbReference type="ChEBI" id="CHEBI:15378"/>
        <dbReference type="ChEBI" id="CHEBI:16235"/>
        <dbReference type="ChEBI" id="CHEBI:17712"/>
        <dbReference type="ChEBI" id="CHEBI:28938"/>
        <dbReference type="EC" id="3.5.4.3"/>
    </reaction>
</comment>
<keyword evidence="4 8" id="KW-0479">Metal-binding</keyword>
<keyword evidence="6 8" id="KW-0862">Zinc</keyword>
<dbReference type="PANTHER" id="PTHR11271">
    <property type="entry name" value="GUANINE DEAMINASE"/>
    <property type="match status" value="1"/>
</dbReference>
<comment type="function">
    <text evidence="8">Catalyzes the hydrolytic deamination of guanine, producing xanthine and ammonia.</text>
</comment>
<evidence type="ECO:0000256" key="7">
    <source>
        <dbReference type="NCBIfam" id="TIGR02967"/>
    </source>
</evidence>
<dbReference type="InterPro" id="IPR011059">
    <property type="entry name" value="Metal-dep_hydrolase_composite"/>
</dbReference>
<dbReference type="NCBIfam" id="TIGR02967">
    <property type="entry name" value="guan_deamin"/>
    <property type="match status" value="1"/>
</dbReference>
<dbReference type="Proteomes" id="UP000309215">
    <property type="component" value="Unassembled WGS sequence"/>
</dbReference>
<keyword evidence="5 8" id="KW-0378">Hydrolase</keyword>
<keyword evidence="11" id="KW-1185">Reference proteome</keyword>
<protein>
    <recommendedName>
        <fullName evidence="3 7">Guanine deaminase</fullName>
        <shortName evidence="8">Guanase</shortName>
        <ecNumber evidence="3 7">3.5.4.3</ecNumber>
    </recommendedName>
    <alternativeName>
        <fullName evidence="8">Guanine aminohydrolase</fullName>
    </alternativeName>
</protein>